<keyword evidence="2" id="KW-1185">Reference proteome</keyword>
<dbReference type="PANTHER" id="PTHR37805:SF1">
    <property type="entry name" value="CYTOPLASMIC PROTEIN"/>
    <property type="match status" value="1"/>
</dbReference>
<organism evidence="1 2">
    <name type="scientific">Catenovulum sediminis</name>
    <dbReference type="NCBI Taxonomy" id="1740262"/>
    <lineage>
        <taxon>Bacteria</taxon>
        <taxon>Pseudomonadati</taxon>
        <taxon>Pseudomonadota</taxon>
        <taxon>Gammaproteobacteria</taxon>
        <taxon>Alteromonadales</taxon>
        <taxon>Alteromonadaceae</taxon>
        <taxon>Catenovulum</taxon>
    </lineage>
</organism>
<accession>A0ABV1RDI4</accession>
<reference evidence="1 2" key="1">
    <citation type="submission" date="2024-06" db="EMBL/GenBank/DDBJ databases">
        <authorList>
            <person name="Chen R.Y."/>
        </authorList>
    </citation>
    <scope>NUCLEOTIDE SEQUENCE [LARGE SCALE GENOMIC DNA]</scope>
    <source>
        <strain evidence="1 2">D2</strain>
    </source>
</reference>
<dbReference type="Pfam" id="PF07308">
    <property type="entry name" value="DUF1456"/>
    <property type="match status" value="2"/>
</dbReference>
<evidence type="ECO:0000313" key="2">
    <source>
        <dbReference type="Proteomes" id="UP001467690"/>
    </source>
</evidence>
<name>A0ABV1RDI4_9ALTE</name>
<dbReference type="PANTHER" id="PTHR37805">
    <property type="entry name" value="CYTOPLASMIC PROTEIN-RELATED"/>
    <property type="match status" value="1"/>
</dbReference>
<evidence type="ECO:0000313" key="1">
    <source>
        <dbReference type="EMBL" id="MER2490820.1"/>
    </source>
</evidence>
<dbReference type="Proteomes" id="UP001467690">
    <property type="component" value="Unassembled WGS sequence"/>
</dbReference>
<gene>
    <name evidence="1" type="ORF">ABS311_02850</name>
</gene>
<sequence length="153" mass="17625">MTNNDVLRRLRYVFNYTDATMIKIFALADVKVAQEQVTAWLKKDDDARYQSMSDTNLAVFLNGLIIQNRGAKEGAKPEPESQLTNNLILRKLKIALELDSEQILSILVLANFNLGKHELSAFFRKPTHKHYRECKDQVLRNFLVGLQKQYRGA</sequence>
<comment type="caution">
    <text evidence="1">The sequence shown here is derived from an EMBL/GenBank/DDBJ whole genome shotgun (WGS) entry which is preliminary data.</text>
</comment>
<proteinExistence type="predicted"/>
<dbReference type="RefSeq" id="WP_143873062.1">
    <property type="nucleotide sequence ID" value="NZ_CP041661.1"/>
</dbReference>
<protein>
    <submittedName>
        <fullName evidence="1">DUF1456 family protein</fullName>
    </submittedName>
</protein>
<dbReference type="InterPro" id="IPR009921">
    <property type="entry name" value="YehS-like"/>
</dbReference>
<dbReference type="EMBL" id="JBELOE010000067">
    <property type="protein sequence ID" value="MER2490820.1"/>
    <property type="molecule type" value="Genomic_DNA"/>
</dbReference>